<protein>
    <submittedName>
        <fullName evidence="2">Uncharacterized protein</fullName>
    </submittedName>
</protein>
<accession>A0ABQ9WDX0</accession>
<comment type="caution">
    <text evidence="2">The sequence shown here is derived from an EMBL/GenBank/DDBJ whole genome shotgun (WGS) entry which is preliminary data.</text>
</comment>
<proteinExistence type="predicted"/>
<dbReference type="Proteomes" id="UP001266305">
    <property type="component" value="Unassembled WGS sequence"/>
</dbReference>
<reference evidence="2 3" key="1">
    <citation type="submission" date="2023-05" db="EMBL/GenBank/DDBJ databases">
        <title>B98-5 Cell Line De Novo Hybrid Assembly: An Optical Mapping Approach.</title>
        <authorList>
            <person name="Kananen K."/>
            <person name="Auerbach J.A."/>
            <person name="Kautto E."/>
            <person name="Blachly J.S."/>
        </authorList>
    </citation>
    <scope>NUCLEOTIDE SEQUENCE [LARGE SCALE GENOMIC DNA]</scope>
    <source>
        <strain evidence="2">B95-8</strain>
        <tissue evidence="2">Cell line</tissue>
    </source>
</reference>
<dbReference type="EMBL" id="JASSZA010000001">
    <property type="protein sequence ID" value="KAK2119823.1"/>
    <property type="molecule type" value="Genomic_DNA"/>
</dbReference>
<sequence length="90" mass="9914">MGSTEHLPPPFPDYSKMSRSGKGGLEAQGHLHLTLLTGSQLVTVPQSSHAERKLPQSMGGCWDHRLQCSWQGCDGNSGFAEQQICRLERH</sequence>
<evidence type="ECO:0000313" key="3">
    <source>
        <dbReference type="Proteomes" id="UP001266305"/>
    </source>
</evidence>
<name>A0ABQ9WDX0_SAGOE</name>
<keyword evidence="3" id="KW-1185">Reference proteome</keyword>
<evidence type="ECO:0000313" key="2">
    <source>
        <dbReference type="EMBL" id="KAK2119823.1"/>
    </source>
</evidence>
<evidence type="ECO:0000256" key="1">
    <source>
        <dbReference type="SAM" id="MobiDB-lite"/>
    </source>
</evidence>
<feature type="region of interest" description="Disordered" evidence="1">
    <location>
        <begin position="1"/>
        <end position="26"/>
    </location>
</feature>
<gene>
    <name evidence="2" type="ORF">P7K49_001209</name>
</gene>
<organism evidence="2 3">
    <name type="scientific">Saguinus oedipus</name>
    <name type="common">Cotton-top tamarin</name>
    <name type="synonym">Oedipomidas oedipus</name>
    <dbReference type="NCBI Taxonomy" id="9490"/>
    <lineage>
        <taxon>Eukaryota</taxon>
        <taxon>Metazoa</taxon>
        <taxon>Chordata</taxon>
        <taxon>Craniata</taxon>
        <taxon>Vertebrata</taxon>
        <taxon>Euteleostomi</taxon>
        <taxon>Mammalia</taxon>
        <taxon>Eutheria</taxon>
        <taxon>Euarchontoglires</taxon>
        <taxon>Primates</taxon>
        <taxon>Haplorrhini</taxon>
        <taxon>Platyrrhini</taxon>
        <taxon>Cebidae</taxon>
        <taxon>Callitrichinae</taxon>
        <taxon>Saguinus</taxon>
    </lineage>
</organism>